<dbReference type="OrthoDB" id="319933at2"/>
<proteinExistence type="predicted"/>
<evidence type="ECO:0000313" key="5">
    <source>
        <dbReference type="Proteomes" id="UP000267900"/>
    </source>
</evidence>
<dbReference type="SUPFAM" id="SSF51445">
    <property type="entry name" value="(Trans)glycosidases"/>
    <property type="match status" value="1"/>
</dbReference>
<dbReference type="PANTHER" id="PTHR35273:SF2">
    <property type="entry name" value="ALPHA-GALACTOSIDASE"/>
    <property type="match status" value="1"/>
</dbReference>
<protein>
    <recommendedName>
        <fullName evidence="3">Glycoside-hydrolase family GH114 TIM-barrel domain-containing protein</fullName>
    </recommendedName>
</protein>
<dbReference type="Pfam" id="PF03537">
    <property type="entry name" value="Glyco_hydro_114"/>
    <property type="match status" value="1"/>
</dbReference>
<dbReference type="InterPro" id="IPR017853">
    <property type="entry name" value="GH"/>
</dbReference>
<dbReference type="Proteomes" id="UP000267900">
    <property type="component" value="Chromosome"/>
</dbReference>
<accession>A0A3Q9FYQ5</accession>
<name>A0A3Q9FYQ5_STRLT</name>
<keyword evidence="5" id="KW-1185">Reference proteome</keyword>
<dbReference type="AlphaFoldDB" id="A0A3Q9FYQ5"/>
<keyword evidence="2" id="KW-0732">Signal</keyword>
<feature type="chain" id="PRO_5039068857" description="Glycoside-hydrolase family GH114 TIM-barrel domain-containing protein" evidence="2">
    <location>
        <begin position="23"/>
        <end position="291"/>
    </location>
</feature>
<gene>
    <name evidence="4" type="ORF">EKH77_31080</name>
</gene>
<dbReference type="InterPro" id="IPR013785">
    <property type="entry name" value="Aldolase_TIM"/>
</dbReference>
<dbReference type="InterPro" id="IPR004352">
    <property type="entry name" value="GH114_TIM-barrel"/>
</dbReference>
<dbReference type="RefSeq" id="WP_126917523.1">
    <property type="nucleotide sequence ID" value="NZ_CP034587.1"/>
</dbReference>
<sequence>MFLLRTRAACAAIALSTLFVTACSATGTDRDDPEDTASPATAGPDASGAPANVRRPSPDAVFDYQLGGAYPPAGKVRAVSRDREAKPADGLYNICYVNAFQTQPGEAVGWWKKHHPDLLLKNDDGHLIVDKDWDEPLLDISTPAKREALMNIVGPWIDGCATARYDAVEPDNLDSYERSDGKLTSQHATAFAQLLAARAHKRNLAIAQKNTTALLPQHARIGFDFAVVEECGRYKECPEFSHAYDARVFDIEYGKKDFTAACQAWGKELSITLRDREVSPAGKRGYVYESC</sequence>
<evidence type="ECO:0000313" key="4">
    <source>
        <dbReference type="EMBL" id="AZQ75021.1"/>
    </source>
</evidence>
<evidence type="ECO:0000256" key="2">
    <source>
        <dbReference type="SAM" id="SignalP"/>
    </source>
</evidence>
<feature type="domain" description="Glycoside-hydrolase family GH114 TIM-barrel" evidence="3">
    <location>
        <begin position="62"/>
        <end position="278"/>
    </location>
</feature>
<evidence type="ECO:0000259" key="3">
    <source>
        <dbReference type="Pfam" id="PF03537"/>
    </source>
</evidence>
<dbReference type="Gene3D" id="3.20.20.70">
    <property type="entry name" value="Aldolase class I"/>
    <property type="match status" value="1"/>
</dbReference>
<feature type="region of interest" description="Disordered" evidence="1">
    <location>
        <begin position="27"/>
        <end position="56"/>
    </location>
</feature>
<dbReference type="PANTHER" id="PTHR35273">
    <property type="entry name" value="ALPHA-1,4 POLYGALACTOSAMINIDASE, PUTATIVE (AFU_ORTHOLOGUE AFUA_3G07890)-RELATED"/>
    <property type="match status" value="1"/>
</dbReference>
<organism evidence="4 5">
    <name type="scientific">Streptomyces luteoverticillatus</name>
    <name type="common">Streptoverticillium luteoverticillatus</name>
    <dbReference type="NCBI Taxonomy" id="66425"/>
    <lineage>
        <taxon>Bacteria</taxon>
        <taxon>Bacillati</taxon>
        <taxon>Actinomycetota</taxon>
        <taxon>Actinomycetes</taxon>
        <taxon>Kitasatosporales</taxon>
        <taxon>Streptomycetaceae</taxon>
        <taxon>Streptomyces</taxon>
    </lineage>
</organism>
<evidence type="ECO:0000256" key="1">
    <source>
        <dbReference type="SAM" id="MobiDB-lite"/>
    </source>
</evidence>
<dbReference type="EMBL" id="CP034587">
    <property type="protein sequence ID" value="AZQ75021.1"/>
    <property type="molecule type" value="Genomic_DNA"/>
</dbReference>
<dbReference type="PROSITE" id="PS51257">
    <property type="entry name" value="PROKAR_LIPOPROTEIN"/>
    <property type="match status" value="1"/>
</dbReference>
<feature type="signal peptide" evidence="2">
    <location>
        <begin position="1"/>
        <end position="22"/>
    </location>
</feature>
<reference evidence="4 5" key="1">
    <citation type="submission" date="2018-12" db="EMBL/GenBank/DDBJ databases">
        <title>The whole draft genome of Streptomyce luteoverticillatus CGMCC 15060.</title>
        <authorList>
            <person name="Feng Z."/>
            <person name="Chen G."/>
            <person name="Zhang J."/>
            <person name="Zhu H."/>
            <person name="Yu X."/>
            <person name="Zhang W."/>
            <person name="Zhang X."/>
        </authorList>
    </citation>
    <scope>NUCLEOTIDE SEQUENCE [LARGE SCALE GENOMIC DNA]</scope>
    <source>
        <strain evidence="4 5">CGMCC 15060</strain>
    </source>
</reference>